<keyword evidence="2" id="KW-0808">Transferase</keyword>
<dbReference type="Proteomes" id="UP000236379">
    <property type="component" value="Unassembled WGS sequence"/>
</dbReference>
<name>A0A2K3V2G2_9DEIO</name>
<dbReference type="SUPFAM" id="SSF53271">
    <property type="entry name" value="PRTase-like"/>
    <property type="match status" value="1"/>
</dbReference>
<feature type="domain" description="Phosphoribosyltransferase" evidence="1">
    <location>
        <begin position="5"/>
        <end position="107"/>
    </location>
</feature>
<dbReference type="GO" id="GO:0016757">
    <property type="term" value="F:glycosyltransferase activity"/>
    <property type="evidence" value="ECO:0007669"/>
    <property type="project" value="UniProtKB-KW"/>
</dbReference>
<dbReference type="CDD" id="cd06223">
    <property type="entry name" value="PRTases_typeI"/>
    <property type="match status" value="1"/>
</dbReference>
<evidence type="ECO:0000313" key="2">
    <source>
        <dbReference type="EMBL" id="PNY82945.1"/>
    </source>
</evidence>
<dbReference type="OrthoDB" id="68857at2"/>
<proteinExistence type="predicted"/>
<dbReference type="Pfam" id="PF00156">
    <property type="entry name" value="Pribosyltran"/>
    <property type="match status" value="1"/>
</dbReference>
<reference evidence="2 3" key="1">
    <citation type="submission" date="2018-01" db="EMBL/GenBank/DDBJ databases">
        <title>Deinococcus koreensis sp. nov., a radiation-resistant bacterium isolated from river water.</title>
        <authorList>
            <person name="Choi A."/>
        </authorList>
    </citation>
    <scope>NUCLEOTIDE SEQUENCE [LARGE SCALE GENOMIC DNA]</scope>
    <source>
        <strain evidence="2 3">SJW1-2</strain>
    </source>
</reference>
<dbReference type="InterPro" id="IPR029057">
    <property type="entry name" value="PRTase-like"/>
</dbReference>
<dbReference type="Gene3D" id="3.40.50.2020">
    <property type="match status" value="1"/>
</dbReference>
<protein>
    <submittedName>
        <fullName evidence="2">Orotate phosphoribosyltransferase</fullName>
    </submittedName>
</protein>
<dbReference type="InterPro" id="IPR000836">
    <property type="entry name" value="PRTase_dom"/>
</dbReference>
<keyword evidence="3" id="KW-1185">Reference proteome</keyword>
<dbReference type="AlphaFoldDB" id="A0A2K3V2G2"/>
<evidence type="ECO:0000259" key="1">
    <source>
        <dbReference type="Pfam" id="PF00156"/>
    </source>
</evidence>
<comment type="caution">
    <text evidence="2">The sequence shown here is derived from an EMBL/GenBank/DDBJ whole genome shotgun (WGS) entry which is preliminary data.</text>
</comment>
<organism evidence="2 3">
    <name type="scientific">Deinococcus koreensis</name>
    <dbReference type="NCBI Taxonomy" id="2054903"/>
    <lineage>
        <taxon>Bacteria</taxon>
        <taxon>Thermotogati</taxon>
        <taxon>Deinococcota</taxon>
        <taxon>Deinococci</taxon>
        <taxon>Deinococcales</taxon>
        <taxon>Deinococcaceae</taxon>
        <taxon>Deinococcus</taxon>
    </lineage>
</organism>
<dbReference type="EMBL" id="PPPD01000001">
    <property type="protein sequence ID" value="PNY82945.1"/>
    <property type="molecule type" value="Genomic_DNA"/>
</dbReference>
<sequence>MRDPLRLDEVARVQAEQIGRVWPQATLLVGLPECGAVLSAFVARHLGLPVAFVHSSGVPGWHRMHVPERAERAVIVDDLIGTGRGVRVAADFLIREGHAVLGVSAWISRAEPGALKVLTLMPPPYPTWKAEGCPDCSAGYAPRYTGIRE</sequence>
<evidence type="ECO:0000313" key="3">
    <source>
        <dbReference type="Proteomes" id="UP000236379"/>
    </source>
</evidence>
<gene>
    <name evidence="2" type="ORF">CVO96_08660</name>
</gene>
<accession>A0A2K3V2G2</accession>
<keyword evidence="2" id="KW-0328">Glycosyltransferase</keyword>